<evidence type="ECO:0000313" key="7">
    <source>
        <dbReference type="Proteomes" id="UP000188268"/>
    </source>
</evidence>
<name>A0A1R3HAP1_COCAP</name>
<comment type="subcellular location">
    <subcellularLocation>
        <location evidence="1">Secreted</location>
    </subcellularLocation>
</comment>
<dbReference type="Gene3D" id="2.40.40.10">
    <property type="entry name" value="RlpA-like domain"/>
    <property type="match status" value="1"/>
</dbReference>
<evidence type="ECO:0000256" key="2">
    <source>
        <dbReference type="ARBA" id="ARBA00005592"/>
    </source>
</evidence>
<keyword evidence="7" id="KW-1185">Reference proteome</keyword>
<comment type="caution">
    <text evidence="6">The sequence shown here is derived from an EMBL/GenBank/DDBJ whole genome shotgun (WGS) entry which is preliminary data.</text>
</comment>
<dbReference type="Proteomes" id="UP000188268">
    <property type="component" value="Unassembled WGS sequence"/>
</dbReference>
<dbReference type="GO" id="GO:0005576">
    <property type="term" value="C:extracellular region"/>
    <property type="evidence" value="ECO:0007669"/>
    <property type="project" value="UniProtKB-SubCell"/>
</dbReference>
<evidence type="ECO:0000256" key="1">
    <source>
        <dbReference type="ARBA" id="ARBA00004613"/>
    </source>
</evidence>
<protein>
    <submittedName>
        <fullName evidence="6">Barwin-related endoglucanase</fullName>
    </submittedName>
</protein>
<dbReference type="STRING" id="210143.A0A1R3HAP1"/>
<evidence type="ECO:0000256" key="3">
    <source>
        <dbReference type="ARBA" id="ARBA00022525"/>
    </source>
</evidence>
<dbReference type="InterPro" id="IPR039271">
    <property type="entry name" value="Kiwellin-like"/>
</dbReference>
<comment type="similarity">
    <text evidence="2">Belongs to the kiwellin family.</text>
</comment>
<sequence>MSPPVIVRPPPPPPKQPAPAPPSIMSPPVIIRPPPPPPKQPAPAPPSMMSPRTPPVIVRPPPPPPPSTVPPPQDCKPSGFITCRDQKTYPTYTCSPPVSMINSTTRAKLTYKDFRNGSAPSACDRKYHGNSESVVAVSTGWFNFNGGSMCGKRIRIMARYGIGTTAVVVGECNSRRGCDNETAHKPPCMNNIIQGSDAVWKALRLDKRAGIVDVTWAGPWPN</sequence>
<dbReference type="PANTHER" id="PTHR33191:SF9">
    <property type="entry name" value="RIPENING-RELATED PROTEIN 2-RELATED"/>
    <property type="match status" value="1"/>
</dbReference>
<dbReference type="SUPFAM" id="SSF50685">
    <property type="entry name" value="Barwin-like endoglucanases"/>
    <property type="match status" value="1"/>
</dbReference>
<dbReference type="InterPro" id="IPR036908">
    <property type="entry name" value="RlpA-like_sf"/>
</dbReference>
<evidence type="ECO:0000313" key="6">
    <source>
        <dbReference type="EMBL" id="OMO67391.1"/>
    </source>
</evidence>
<evidence type="ECO:0000256" key="5">
    <source>
        <dbReference type="SAM" id="MobiDB-lite"/>
    </source>
</evidence>
<organism evidence="6 7">
    <name type="scientific">Corchorus capsularis</name>
    <name type="common">Jute</name>
    <dbReference type="NCBI Taxonomy" id="210143"/>
    <lineage>
        <taxon>Eukaryota</taxon>
        <taxon>Viridiplantae</taxon>
        <taxon>Streptophyta</taxon>
        <taxon>Embryophyta</taxon>
        <taxon>Tracheophyta</taxon>
        <taxon>Spermatophyta</taxon>
        <taxon>Magnoliopsida</taxon>
        <taxon>eudicotyledons</taxon>
        <taxon>Gunneridae</taxon>
        <taxon>Pentapetalae</taxon>
        <taxon>rosids</taxon>
        <taxon>malvids</taxon>
        <taxon>Malvales</taxon>
        <taxon>Malvaceae</taxon>
        <taxon>Grewioideae</taxon>
        <taxon>Apeibeae</taxon>
        <taxon>Corchorus</taxon>
    </lineage>
</organism>
<dbReference type="AlphaFoldDB" id="A0A1R3HAP1"/>
<accession>A0A1R3HAP1</accession>
<dbReference type="Gramene" id="OMO67391">
    <property type="protein sequence ID" value="OMO67391"/>
    <property type="gene ID" value="CCACVL1_20549"/>
</dbReference>
<feature type="region of interest" description="Disordered" evidence="5">
    <location>
        <begin position="1"/>
        <end position="78"/>
    </location>
</feature>
<proteinExistence type="inferred from homology"/>
<gene>
    <name evidence="6" type="ORF">CCACVL1_20549</name>
</gene>
<keyword evidence="3" id="KW-0964">Secreted</keyword>
<keyword evidence="4" id="KW-0732">Signal</keyword>
<dbReference type="PANTHER" id="PTHR33191">
    <property type="entry name" value="RIPENING-RELATED PROTEIN 2-RELATED"/>
    <property type="match status" value="1"/>
</dbReference>
<feature type="compositionally biased region" description="Pro residues" evidence="5">
    <location>
        <begin position="1"/>
        <end position="74"/>
    </location>
</feature>
<evidence type="ECO:0000256" key="4">
    <source>
        <dbReference type="ARBA" id="ARBA00022729"/>
    </source>
</evidence>
<dbReference type="Pfam" id="PF24300">
    <property type="entry name" value="KWL1"/>
    <property type="match status" value="1"/>
</dbReference>
<reference evidence="6 7" key="1">
    <citation type="submission" date="2013-09" db="EMBL/GenBank/DDBJ databases">
        <title>Corchorus capsularis genome sequencing.</title>
        <authorList>
            <person name="Alam M."/>
            <person name="Haque M.S."/>
            <person name="Islam M.S."/>
            <person name="Emdad E.M."/>
            <person name="Islam M.M."/>
            <person name="Ahmed B."/>
            <person name="Halim A."/>
            <person name="Hossen Q.M.M."/>
            <person name="Hossain M.Z."/>
            <person name="Ahmed R."/>
            <person name="Khan M.M."/>
            <person name="Islam R."/>
            <person name="Rashid M.M."/>
            <person name="Khan S.A."/>
            <person name="Rahman M.S."/>
            <person name="Alam M."/>
        </authorList>
    </citation>
    <scope>NUCLEOTIDE SEQUENCE [LARGE SCALE GENOMIC DNA]</scope>
    <source>
        <strain evidence="7">cv. CVL-1</strain>
        <tissue evidence="6">Whole seedling</tissue>
    </source>
</reference>
<dbReference type="EMBL" id="AWWV01012420">
    <property type="protein sequence ID" value="OMO67391.1"/>
    <property type="molecule type" value="Genomic_DNA"/>
</dbReference>
<dbReference type="CDD" id="cd22270">
    <property type="entry name" value="DPBB_kiwellin-like"/>
    <property type="match status" value="1"/>
</dbReference>
<dbReference type="OrthoDB" id="2153782at2759"/>